<proteinExistence type="inferred from homology"/>
<dbReference type="Gene3D" id="2.170.130.10">
    <property type="entry name" value="TonB-dependent receptor, plug domain"/>
    <property type="match status" value="1"/>
</dbReference>
<dbReference type="Proteomes" id="UP000663929">
    <property type="component" value="Chromosome"/>
</dbReference>
<keyword evidence="6 11" id="KW-0798">TonB box</keyword>
<keyword evidence="5 12" id="KW-0732">Signal</keyword>
<keyword evidence="4 10" id="KW-0812">Transmembrane</keyword>
<dbReference type="Pfam" id="PF00593">
    <property type="entry name" value="TonB_dep_Rec_b-barrel"/>
    <property type="match status" value="1"/>
</dbReference>
<evidence type="ECO:0000256" key="9">
    <source>
        <dbReference type="ARBA" id="ARBA00023237"/>
    </source>
</evidence>
<gene>
    <name evidence="15" type="ORF">J3U87_10945</name>
</gene>
<evidence type="ECO:0000256" key="7">
    <source>
        <dbReference type="ARBA" id="ARBA00023136"/>
    </source>
</evidence>
<evidence type="ECO:0000256" key="12">
    <source>
        <dbReference type="SAM" id="SignalP"/>
    </source>
</evidence>
<reference evidence="15" key="1">
    <citation type="submission" date="2021-03" db="EMBL/GenBank/DDBJ databases">
        <title>Acanthopleuribacteraceae sp. M133.</title>
        <authorList>
            <person name="Wang G."/>
        </authorList>
    </citation>
    <scope>NUCLEOTIDE SEQUENCE</scope>
    <source>
        <strain evidence="15">M133</strain>
    </source>
</reference>
<evidence type="ECO:0000259" key="14">
    <source>
        <dbReference type="Pfam" id="PF07715"/>
    </source>
</evidence>
<evidence type="ECO:0000256" key="1">
    <source>
        <dbReference type="ARBA" id="ARBA00004571"/>
    </source>
</evidence>
<evidence type="ECO:0000256" key="2">
    <source>
        <dbReference type="ARBA" id="ARBA00022448"/>
    </source>
</evidence>
<dbReference type="EMBL" id="CP071793">
    <property type="protein sequence ID" value="QTD52971.1"/>
    <property type="molecule type" value="Genomic_DNA"/>
</dbReference>
<dbReference type="PANTHER" id="PTHR30069:SF29">
    <property type="entry name" value="HEMOGLOBIN AND HEMOGLOBIN-HAPTOGLOBIN-BINDING PROTEIN 1-RELATED"/>
    <property type="match status" value="1"/>
</dbReference>
<evidence type="ECO:0000256" key="3">
    <source>
        <dbReference type="ARBA" id="ARBA00022452"/>
    </source>
</evidence>
<sequence length="755" mass="84354">MDPRTKFNILPLLLALSFSPLYGLEDADDLLSMSLNELLNIEVVTATKIAEKSDNAPATVHVISESTIRTRGYRNLKDVLEDIPEVEIQSNAVAEFNNYYTFRGISGNDRFIVLLNGFRFNSPTGSPHVIENNYPLVNVKRVEVILGPASALYGADAFGGIVNIITKDGDKSQGGSADLGAGRFGTREASLSYSRNFGQVYASVTAYGYESDEPTLPDFYPDEYAWYNNQYRNEGLVLVSPFIPVEQELDAEQQGRPYETPNEAQYINIAVQTGNFSFGYATNTESHSSSTGMRPEFNLFVEDAIFEIEVESMYIKHTHRADNDRWFLDSSLWKGTYELTPASKFLNTFTVYRDGFKYADAQTVKAEQQLTYLFENNSTFIAGLSYEDISALPKSGDLPFAFNPNVPAASQDLFYIGTNTTDQNGNDLTVSQQFFDVSYRNLGAYMQYVFKASEKAHITLGARFDDNTRYGSTFNPRAGLVYSPTDKVKLKLLYGSGFLAPSPYVALQHYGSFITVDEGGNATNDPEETAGLFGPFWHLPNPDLEPEELDTYEASLSWYANDHLGIFLNGYHNTVSNRVVNSAQFGREFQGIPVDFAEVPINAGESTSYGGTLRLNLLYPIGQVNLNAYLAYSLSDGDIDDTPLTYSAEDTVRFGAEISYRDFSVAPRILWRSESRHFLVDDNGSNFENDSYSVTHLFVRYDDLLHRGNTRLGAYLRVQNLFDKRYANVPFAQFEAFTATPQDPRHVGGGISITF</sequence>
<feature type="signal peptide" evidence="12">
    <location>
        <begin position="1"/>
        <end position="23"/>
    </location>
</feature>
<evidence type="ECO:0000256" key="6">
    <source>
        <dbReference type="ARBA" id="ARBA00023077"/>
    </source>
</evidence>
<keyword evidence="8 15" id="KW-0675">Receptor</keyword>
<dbReference type="PANTHER" id="PTHR30069">
    <property type="entry name" value="TONB-DEPENDENT OUTER MEMBRANE RECEPTOR"/>
    <property type="match status" value="1"/>
</dbReference>
<dbReference type="GO" id="GO:0009279">
    <property type="term" value="C:cell outer membrane"/>
    <property type="evidence" value="ECO:0007669"/>
    <property type="project" value="UniProtKB-SubCell"/>
</dbReference>
<keyword evidence="7 10" id="KW-0472">Membrane</keyword>
<dbReference type="Pfam" id="PF07715">
    <property type="entry name" value="Plug"/>
    <property type="match status" value="1"/>
</dbReference>
<feature type="chain" id="PRO_5035216775" evidence="12">
    <location>
        <begin position="24"/>
        <end position="755"/>
    </location>
</feature>
<dbReference type="InterPro" id="IPR000531">
    <property type="entry name" value="Beta-barrel_TonB"/>
</dbReference>
<dbReference type="InterPro" id="IPR037066">
    <property type="entry name" value="Plug_dom_sf"/>
</dbReference>
<organism evidence="15 16">
    <name type="scientific">Sulfidibacter corallicola</name>
    <dbReference type="NCBI Taxonomy" id="2818388"/>
    <lineage>
        <taxon>Bacteria</taxon>
        <taxon>Pseudomonadati</taxon>
        <taxon>Acidobacteriota</taxon>
        <taxon>Holophagae</taxon>
        <taxon>Acanthopleuribacterales</taxon>
        <taxon>Acanthopleuribacteraceae</taxon>
        <taxon>Sulfidibacter</taxon>
    </lineage>
</organism>
<dbReference type="RefSeq" id="WP_237383070.1">
    <property type="nucleotide sequence ID" value="NZ_CP071793.1"/>
</dbReference>
<evidence type="ECO:0000256" key="4">
    <source>
        <dbReference type="ARBA" id="ARBA00022692"/>
    </source>
</evidence>
<dbReference type="InterPro" id="IPR012910">
    <property type="entry name" value="Plug_dom"/>
</dbReference>
<dbReference type="AlphaFoldDB" id="A0A8A4TV27"/>
<evidence type="ECO:0000313" key="16">
    <source>
        <dbReference type="Proteomes" id="UP000663929"/>
    </source>
</evidence>
<dbReference type="GO" id="GO:0015344">
    <property type="term" value="F:siderophore uptake transmembrane transporter activity"/>
    <property type="evidence" value="ECO:0007669"/>
    <property type="project" value="TreeGrafter"/>
</dbReference>
<protein>
    <submittedName>
        <fullName evidence="15">TonB-dependent receptor</fullName>
    </submittedName>
</protein>
<accession>A0A8A4TV27</accession>
<evidence type="ECO:0000313" key="15">
    <source>
        <dbReference type="EMBL" id="QTD52971.1"/>
    </source>
</evidence>
<keyword evidence="3 10" id="KW-1134">Transmembrane beta strand</keyword>
<feature type="domain" description="TonB-dependent receptor-like beta-barrel" evidence="13">
    <location>
        <begin position="308"/>
        <end position="721"/>
    </location>
</feature>
<name>A0A8A4TV27_SULCO</name>
<dbReference type="GO" id="GO:0044718">
    <property type="term" value="P:siderophore transmembrane transport"/>
    <property type="evidence" value="ECO:0007669"/>
    <property type="project" value="TreeGrafter"/>
</dbReference>
<dbReference type="InterPro" id="IPR036942">
    <property type="entry name" value="Beta-barrel_TonB_sf"/>
</dbReference>
<keyword evidence="16" id="KW-1185">Reference proteome</keyword>
<dbReference type="PROSITE" id="PS52016">
    <property type="entry name" value="TONB_DEPENDENT_REC_3"/>
    <property type="match status" value="1"/>
</dbReference>
<evidence type="ECO:0000256" key="8">
    <source>
        <dbReference type="ARBA" id="ARBA00023170"/>
    </source>
</evidence>
<keyword evidence="2 10" id="KW-0813">Transport</keyword>
<comment type="similarity">
    <text evidence="10 11">Belongs to the TonB-dependent receptor family.</text>
</comment>
<dbReference type="SUPFAM" id="SSF56935">
    <property type="entry name" value="Porins"/>
    <property type="match status" value="1"/>
</dbReference>
<evidence type="ECO:0000256" key="5">
    <source>
        <dbReference type="ARBA" id="ARBA00022729"/>
    </source>
</evidence>
<comment type="subcellular location">
    <subcellularLocation>
        <location evidence="1 10">Cell outer membrane</location>
        <topology evidence="1 10">Multi-pass membrane protein</topology>
    </subcellularLocation>
</comment>
<dbReference type="Gene3D" id="2.40.170.20">
    <property type="entry name" value="TonB-dependent receptor, beta-barrel domain"/>
    <property type="match status" value="1"/>
</dbReference>
<evidence type="ECO:0000256" key="11">
    <source>
        <dbReference type="RuleBase" id="RU003357"/>
    </source>
</evidence>
<dbReference type="InterPro" id="IPR039426">
    <property type="entry name" value="TonB-dep_rcpt-like"/>
</dbReference>
<feature type="domain" description="TonB-dependent receptor plug" evidence="14">
    <location>
        <begin position="54"/>
        <end position="161"/>
    </location>
</feature>
<keyword evidence="9 10" id="KW-0998">Cell outer membrane</keyword>
<dbReference type="KEGG" id="scor:J3U87_10945"/>
<evidence type="ECO:0000259" key="13">
    <source>
        <dbReference type="Pfam" id="PF00593"/>
    </source>
</evidence>
<evidence type="ECO:0000256" key="10">
    <source>
        <dbReference type="PROSITE-ProRule" id="PRU01360"/>
    </source>
</evidence>